<evidence type="ECO:0000313" key="2">
    <source>
        <dbReference type="EMBL" id="MFC3478199.1"/>
    </source>
</evidence>
<dbReference type="RefSeq" id="WP_232570687.1">
    <property type="nucleotide sequence ID" value="NZ_CP089466.1"/>
</dbReference>
<accession>A0ABD5NG96</accession>
<protein>
    <recommendedName>
        <fullName evidence="4">Sensor histidine kinase</fullName>
    </recommendedName>
</protein>
<proteinExistence type="predicted"/>
<organism evidence="2 3">
    <name type="scientific">Halobacterium litoreum</name>
    <dbReference type="NCBI Taxonomy" id="2039234"/>
    <lineage>
        <taxon>Archaea</taxon>
        <taxon>Methanobacteriati</taxon>
        <taxon>Methanobacteriota</taxon>
        <taxon>Stenosarchaea group</taxon>
        <taxon>Halobacteria</taxon>
        <taxon>Halobacteriales</taxon>
        <taxon>Halobacteriaceae</taxon>
        <taxon>Halobacterium</taxon>
    </lineage>
</organism>
<dbReference type="AlphaFoldDB" id="A0ABD5NG96"/>
<dbReference type="GeneID" id="69118797"/>
<evidence type="ECO:0000256" key="1">
    <source>
        <dbReference type="SAM" id="Phobius"/>
    </source>
</evidence>
<keyword evidence="3" id="KW-1185">Reference proteome</keyword>
<comment type="caution">
    <text evidence="2">The sequence shown here is derived from an EMBL/GenBank/DDBJ whole genome shotgun (WGS) entry which is preliminary data.</text>
</comment>
<reference evidence="2 3" key="1">
    <citation type="journal article" date="2019" name="Int. J. Syst. Evol. Microbiol.">
        <title>The Global Catalogue of Microorganisms (GCM) 10K type strain sequencing project: providing services to taxonomists for standard genome sequencing and annotation.</title>
        <authorList>
            <consortium name="The Broad Institute Genomics Platform"/>
            <consortium name="The Broad Institute Genome Sequencing Center for Infectious Disease"/>
            <person name="Wu L."/>
            <person name="Ma J."/>
        </authorList>
    </citation>
    <scope>NUCLEOTIDE SEQUENCE [LARGE SCALE GENOMIC DNA]</scope>
    <source>
        <strain evidence="2 3">CGMCC 1.12562</strain>
    </source>
</reference>
<name>A0ABD5NG96_9EURY</name>
<sequence length="69" mass="6741">MTVAVVVGLFVASVAAAALVASRFDPDAAVYAAGVPWILYALATGPAADAAILAVLVGALAIVTRATQS</sequence>
<feature type="transmembrane region" description="Helical" evidence="1">
    <location>
        <begin position="37"/>
        <end position="63"/>
    </location>
</feature>
<dbReference type="EMBL" id="JBHRWN010000002">
    <property type="protein sequence ID" value="MFC3478199.1"/>
    <property type="molecule type" value="Genomic_DNA"/>
</dbReference>
<keyword evidence="1" id="KW-0472">Membrane</keyword>
<evidence type="ECO:0000313" key="3">
    <source>
        <dbReference type="Proteomes" id="UP001595660"/>
    </source>
</evidence>
<keyword evidence="1" id="KW-1133">Transmembrane helix</keyword>
<keyword evidence="1" id="KW-0812">Transmembrane</keyword>
<dbReference type="Proteomes" id="UP001595660">
    <property type="component" value="Unassembled WGS sequence"/>
</dbReference>
<evidence type="ECO:0008006" key="4">
    <source>
        <dbReference type="Google" id="ProtNLM"/>
    </source>
</evidence>
<gene>
    <name evidence="2" type="ORF">ACFOKC_10750</name>
</gene>